<dbReference type="AlphaFoldDB" id="A0A533Q9E3"/>
<comment type="caution">
    <text evidence="1">The sequence shown here is derived from an EMBL/GenBank/DDBJ whole genome shotgun (WGS) entry which is preliminary data.</text>
</comment>
<accession>A0A533Q9E3</accession>
<dbReference type="EMBL" id="SULG01000055">
    <property type="protein sequence ID" value="TLD41265.1"/>
    <property type="molecule type" value="Genomic_DNA"/>
</dbReference>
<dbReference type="Proteomes" id="UP000319783">
    <property type="component" value="Unassembled WGS sequence"/>
</dbReference>
<proteinExistence type="predicted"/>
<protein>
    <submittedName>
        <fullName evidence="1">Uncharacterized protein</fullName>
    </submittedName>
</protein>
<evidence type="ECO:0000313" key="2">
    <source>
        <dbReference type="Proteomes" id="UP000319783"/>
    </source>
</evidence>
<gene>
    <name evidence="1" type="ORF">JETT_2469</name>
</gene>
<name>A0A533Q9E3_9BACT</name>
<sequence length="47" mass="5380">MKTVFLFPAIVQEIIAIFMQCTATPFSTIRFRPTATLAPFARKLSRF</sequence>
<reference evidence="1 2" key="1">
    <citation type="submission" date="2019-04" db="EMBL/GenBank/DDBJ databases">
        <title>Genome of a novel bacterium Candidatus Jettenia ecosi reconstructed from metagenome of an anammox bioreactor.</title>
        <authorList>
            <person name="Mardanov A.V."/>
            <person name="Beletsky A.V."/>
            <person name="Ravin N.V."/>
            <person name="Botchkova E.A."/>
            <person name="Litti Y.V."/>
            <person name="Nozhevnikova A.N."/>
        </authorList>
    </citation>
    <scope>NUCLEOTIDE SEQUENCE [LARGE SCALE GENOMIC DNA]</scope>
    <source>
        <strain evidence="1">J2</strain>
    </source>
</reference>
<evidence type="ECO:0000313" key="1">
    <source>
        <dbReference type="EMBL" id="TLD41265.1"/>
    </source>
</evidence>
<organism evidence="1 2">
    <name type="scientific">Candidatus Jettenia ecosi</name>
    <dbReference type="NCBI Taxonomy" id="2494326"/>
    <lineage>
        <taxon>Bacteria</taxon>
        <taxon>Pseudomonadati</taxon>
        <taxon>Planctomycetota</taxon>
        <taxon>Candidatus Brocadiia</taxon>
        <taxon>Candidatus Brocadiales</taxon>
        <taxon>Candidatus Brocadiaceae</taxon>
        <taxon>Candidatus Jettenia</taxon>
    </lineage>
</organism>